<name>A0A383AG35_9ZZZZ</name>
<dbReference type="InterPro" id="IPR011990">
    <property type="entry name" value="TPR-like_helical_dom_sf"/>
</dbReference>
<dbReference type="PANTHER" id="PTHR43628:SF1">
    <property type="entry name" value="CHITIN SYNTHASE REGULATORY FACTOR 2-RELATED"/>
    <property type="match status" value="1"/>
</dbReference>
<protein>
    <recommendedName>
        <fullName evidence="2">Sel1 repeat family protein</fullName>
    </recommendedName>
</protein>
<accession>A0A383AG35</accession>
<dbReference type="AlphaFoldDB" id="A0A383AG35"/>
<dbReference type="EMBL" id="UINC01191807">
    <property type="protein sequence ID" value="SVE06624.1"/>
    <property type="molecule type" value="Genomic_DNA"/>
</dbReference>
<dbReference type="InterPro" id="IPR006597">
    <property type="entry name" value="Sel1-like"/>
</dbReference>
<dbReference type="SMART" id="SM00671">
    <property type="entry name" value="SEL1"/>
    <property type="match status" value="3"/>
</dbReference>
<feature type="non-terminal residue" evidence="1">
    <location>
        <position position="1"/>
    </location>
</feature>
<evidence type="ECO:0008006" key="2">
    <source>
        <dbReference type="Google" id="ProtNLM"/>
    </source>
</evidence>
<evidence type="ECO:0000313" key="1">
    <source>
        <dbReference type="EMBL" id="SVE06624.1"/>
    </source>
</evidence>
<sequence length="155" mass="16718">DGDYNRAFQFLAPLAEGSEPQAQVRVARMLLEARGTDRDKPRAIAMFSSALAPVQLAARGGSAWAQSDLADYYVDGFVIDKDLSSAAFWYRKAAEQGYAPAQTNLGWLYFNGYEGVAPNRAVAVHWFSEAAAQGNRTAVKNLQALGEEIPGQGGS</sequence>
<organism evidence="1">
    <name type="scientific">marine metagenome</name>
    <dbReference type="NCBI Taxonomy" id="408172"/>
    <lineage>
        <taxon>unclassified sequences</taxon>
        <taxon>metagenomes</taxon>
        <taxon>ecological metagenomes</taxon>
    </lineage>
</organism>
<proteinExistence type="predicted"/>
<dbReference type="PANTHER" id="PTHR43628">
    <property type="entry name" value="ACTIVATOR OF C KINASE PROTEIN 1-RELATED"/>
    <property type="match status" value="1"/>
</dbReference>
<dbReference type="SUPFAM" id="SSF81901">
    <property type="entry name" value="HCP-like"/>
    <property type="match status" value="1"/>
</dbReference>
<dbReference type="Gene3D" id="1.25.40.10">
    <property type="entry name" value="Tetratricopeptide repeat domain"/>
    <property type="match status" value="1"/>
</dbReference>
<dbReference type="Pfam" id="PF08238">
    <property type="entry name" value="Sel1"/>
    <property type="match status" value="3"/>
</dbReference>
<reference evidence="1" key="1">
    <citation type="submission" date="2018-05" db="EMBL/GenBank/DDBJ databases">
        <authorList>
            <person name="Lanie J.A."/>
            <person name="Ng W.-L."/>
            <person name="Kazmierczak K.M."/>
            <person name="Andrzejewski T.M."/>
            <person name="Davidsen T.M."/>
            <person name="Wayne K.J."/>
            <person name="Tettelin H."/>
            <person name="Glass J.I."/>
            <person name="Rusch D."/>
            <person name="Podicherti R."/>
            <person name="Tsui H.-C.T."/>
            <person name="Winkler M.E."/>
        </authorList>
    </citation>
    <scope>NUCLEOTIDE SEQUENCE</scope>
</reference>
<dbReference type="InterPro" id="IPR052945">
    <property type="entry name" value="Mitotic_Regulator"/>
</dbReference>
<gene>
    <name evidence="1" type="ORF">METZ01_LOCUS459478</name>
</gene>